<dbReference type="Pfam" id="PF00990">
    <property type="entry name" value="GGDEF"/>
    <property type="match status" value="1"/>
</dbReference>
<feature type="domain" description="GGDEF" evidence="2">
    <location>
        <begin position="205"/>
        <end position="334"/>
    </location>
</feature>
<dbReference type="InterPro" id="IPR050706">
    <property type="entry name" value="Cyclic-di-GMP_PDE-like"/>
</dbReference>
<dbReference type="InterPro" id="IPR001633">
    <property type="entry name" value="EAL_dom"/>
</dbReference>
<dbReference type="CDD" id="cd01948">
    <property type="entry name" value="EAL"/>
    <property type="match status" value="1"/>
</dbReference>
<dbReference type="Gene3D" id="3.30.70.270">
    <property type="match status" value="1"/>
</dbReference>
<proteinExistence type="predicted"/>
<evidence type="ECO:0000259" key="1">
    <source>
        <dbReference type="PROSITE" id="PS50883"/>
    </source>
</evidence>
<dbReference type="Gene3D" id="3.20.20.450">
    <property type="entry name" value="EAL domain"/>
    <property type="match status" value="1"/>
</dbReference>
<name>A0A1I3MJ78_9SPIR</name>
<dbReference type="PROSITE" id="PS50883">
    <property type="entry name" value="EAL"/>
    <property type="match status" value="1"/>
</dbReference>
<evidence type="ECO:0000259" key="2">
    <source>
        <dbReference type="PROSITE" id="PS50887"/>
    </source>
</evidence>
<dbReference type="GO" id="GO:0071111">
    <property type="term" value="F:cyclic-guanylate-specific phosphodiesterase activity"/>
    <property type="evidence" value="ECO:0007669"/>
    <property type="project" value="InterPro"/>
</dbReference>
<dbReference type="SMART" id="SM00052">
    <property type="entry name" value="EAL"/>
    <property type="match status" value="1"/>
</dbReference>
<dbReference type="AlphaFoldDB" id="A0A1I3MJ78"/>
<dbReference type="InterPro" id="IPR043128">
    <property type="entry name" value="Rev_trsase/Diguanyl_cyclase"/>
</dbReference>
<organism evidence="3 4">
    <name type="scientific">Treponema bryantii</name>
    <dbReference type="NCBI Taxonomy" id="163"/>
    <lineage>
        <taxon>Bacteria</taxon>
        <taxon>Pseudomonadati</taxon>
        <taxon>Spirochaetota</taxon>
        <taxon>Spirochaetia</taxon>
        <taxon>Spirochaetales</taxon>
        <taxon>Treponemataceae</taxon>
        <taxon>Treponema</taxon>
    </lineage>
</organism>
<gene>
    <name evidence="3" type="ORF">SAMN04487775_10959</name>
</gene>
<dbReference type="InterPro" id="IPR000160">
    <property type="entry name" value="GGDEF_dom"/>
</dbReference>
<dbReference type="InterPro" id="IPR035919">
    <property type="entry name" value="EAL_sf"/>
</dbReference>
<accession>A0A1I3MJ78</accession>
<evidence type="ECO:0000313" key="4">
    <source>
        <dbReference type="Proteomes" id="UP000182737"/>
    </source>
</evidence>
<reference evidence="4" key="1">
    <citation type="submission" date="2016-10" db="EMBL/GenBank/DDBJ databases">
        <authorList>
            <person name="Varghese N."/>
            <person name="Submissions S."/>
        </authorList>
    </citation>
    <scope>NUCLEOTIDE SEQUENCE [LARGE SCALE GENOMIC DNA]</scope>
    <source>
        <strain evidence="4">XBD1002</strain>
    </source>
</reference>
<dbReference type="SUPFAM" id="SSF141868">
    <property type="entry name" value="EAL domain-like"/>
    <property type="match status" value="1"/>
</dbReference>
<keyword evidence="4" id="KW-1185">Reference proteome</keyword>
<dbReference type="RefSeq" id="WP_074932960.1">
    <property type="nucleotide sequence ID" value="NZ_FORI01000009.1"/>
</dbReference>
<dbReference type="EMBL" id="FORI01000009">
    <property type="protein sequence ID" value="SFI96775.1"/>
    <property type="molecule type" value="Genomic_DNA"/>
</dbReference>
<dbReference type="SUPFAM" id="SSF55073">
    <property type="entry name" value="Nucleotide cyclase"/>
    <property type="match status" value="1"/>
</dbReference>
<dbReference type="OrthoDB" id="366324at2"/>
<dbReference type="Proteomes" id="UP000182737">
    <property type="component" value="Unassembled WGS sequence"/>
</dbReference>
<sequence length="597" mass="69222">MFINKLNQLYKPKRILYYIIPTEEEISDYYKGIMPEALKPYVNAFGTYDIPGVFLIHSFEKEVIGIEYRINDSRISYPSELKSIELEEKFFYSVELDEEIKITKGFIQGVFDSIAKDDDAHRLYSDFSIQDNPNIIEVFSDFKKMRILYEGTLEKDSAQYVINKDPQSLDKNRLYNLAFYDSITGHYNWNHLVAFLEMPQNKGITDYAFVHFDIKEFRVINEVYGHIAANRVLCNVVEAMNNADFVYESARCHNDNFAMMIKDMPEEETIEKLQKFFDRLSHLPEDPNYKIFYRCGFVPMQKAMSLGNRVADAGKMAQALGQNHNKTEIITYSDKMHNDISWGNYIKAYVETAIENDEFVVYLQPKFDIHKEVLKGAEALIRWNYKNKEFLSPGRFIPFFEKDGSIGKIDDIVLKKVCEALARWKSEGKKLYPVSINLSRNRMYDKDLISHLSSIVDEYGIDHNIIDFELTESAGYDNTDHMINVLEELRAAGYKISMDDFGTGYSSLSLLTKMPLDTLKIDKSFVDNVSTASEREEDIIVVKHIITLAKELGFTCLAEGAESKPQVDRLRDLGCEVIQGYYYSKPIPIDEYDKKYL</sequence>
<dbReference type="InterPro" id="IPR029787">
    <property type="entry name" value="Nucleotide_cyclase"/>
</dbReference>
<dbReference type="SMART" id="SM00267">
    <property type="entry name" value="GGDEF"/>
    <property type="match status" value="1"/>
</dbReference>
<protein>
    <submittedName>
        <fullName evidence="3">EAL domain, c-di-GMP-specific phosphodiesterase class I (Or its enzymatically inactive variant)</fullName>
    </submittedName>
</protein>
<evidence type="ECO:0000313" key="3">
    <source>
        <dbReference type="EMBL" id="SFI96775.1"/>
    </source>
</evidence>
<feature type="domain" description="EAL" evidence="1">
    <location>
        <begin position="343"/>
        <end position="597"/>
    </location>
</feature>
<dbReference type="PANTHER" id="PTHR33121">
    <property type="entry name" value="CYCLIC DI-GMP PHOSPHODIESTERASE PDEF"/>
    <property type="match status" value="1"/>
</dbReference>
<dbReference type="Pfam" id="PF00563">
    <property type="entry name" value="EAL"/>
    <property type="match status" value="1"/>
</dbReference>
<dbReference type="PANTHER" id="PTHR33121:SF70">
    <property type="entry name" value="SIGNALING PROTEIN YKOW"/>
    <property type="match status" value="1"/>
</dbReference>
<dbReference type="PROSITE" id="PS50887">
    <property type="entry name" value="GGDEF"/>
    <property type="match status" value="1"/>
</dbReference>